<accession>A0AAN1WIP7</accession>
<organism evidence="2 3">
    <name type="scientific">Marinagarivorans cellulosilyticus</name>
    <dbReference type="NCBI Taxonomy" id="2721545"/>
    <lineage>
        <taxon>Bacteria</taxon>
        <taxon>Pseudomonadati</taxon>
        <taxon>Pseudomonadota</taxon>
        <taxon>Gammaproteobacteria</taxon>
        <taxon>Cellvibrionales</taxon>
        <taxon>Cellvibrionaceae</taxon>
        <taxon>Marinagarivorans</taxon>
    </lineage>
</organism>
<dbReference type="RefSeq" id="WP_236982621.1">
    <property type="nucleotide sequence ID" value="NZ_AP023086.1"/>
</dbReference>
<evidence type="ECO:0000313" key="2">
    <source>
        <dbReference type="EMBL" id="BCD98348.1"/>
    </source>
</evidence>
<evidence type="ECO:0000313" key="3">
    <source>
        <dbReference type="Proteomes" id="UP001320119"/>
    </source>
</evidence>
<proteinExistence type="predicted"/>
<feature type="region of interest" description="Disordered" evidence="1">
    <location>
        <begin position="113"/>
        <end position="132"/>
    </location>
</feature>
<evidence type="ECO:0000256" key="1">
    <source>
        <dbReference type="SAM" id="MobiDB-lite"/>
    </source>
</evidence>
<sequence>MSISADKAIVKRVKAMLKSGKYLYEALAEEGISSNRWYRICSALNISVPGPRGKIPTTYTPERVKIVKKRINSGELLKDVAKDMGMDPRNLARYCRNNGITLFTKKALAENYKKRGESMRGQKRKPYTSRNGEPLKRAQVLKLLKKGKSVDYIEGHSDASRHYIYALRKEFLEARTG</sequence>
<dbReference type="EMBL" id="AP023086">
    <property type="protein sequence ID" value="BCD98348.1"/>
    <property type="molecule type" value="Genomic_DNA"/>
</dbReference>
<dbReference type="KEGG" id="marq:MARGE09_P2549"/>
<keyword evidence="3" id="KW-1185">Reference proteome</keyword>
<name>A0AAN1WIP7_9GAMM</name>
<gene>
    <name evidence="2" type="ORF">MARGE09_P2549</name>
</gene>
<protein>
    <submittedName>
        <fullName evidence="2">Uncharacterized protein</fullName>
    </submittedName>
</protein>
<reference evidence="2 3" key="1">
    <citation type="journal article" date="2022" name="IScience">
        <title>An ultrasensitive nanofiber-based assay for enzymatic hydrolysis and deep-sea microbial degradation of cellulose.</title>
        <authorList>
            <person name="Tsudome M."/>
            <person name="Tachioka M."/>
            <person name="Miyazaki M."/>
            <person name="Uchimura K."/>
            <person name="Tsuda M."/>
            <person name="Takaki Y."/>
            <person name="Deguchi S."/>
        </authorList>
    </citation>
    <scope>NUCLEOTIDE SEQUENCE [LARGE SCALE GENOMIC DNA]</scope>
    <source>
        <strain evidence="2 3">GE09</strain>
    </source>
</reference>
<dbReference type="AlphaFoldDB" id="A0AAN1WIP7"/>
<dbReference type="Proteomes" id="UP001320119">
    <property type="component" value="Chromosome"/>
</dbReference>